<dbReference type="PROSITE" id="PS00216">
    <property type="entry name" value="SUGAR_TRANSPORT_1"/>
    <property type="match status" value="2"/>
</dbReference>
<dbReference type="PROSITE" id="PS00217">
    <property type="entry name" value="SUGAR_TRANSPORT_2"/>
    <property type="match status" value="1"/>
</dbReference>
<dbReference type="Gene3D" id="1.20.1250.20">
    <property type="entry name" value="MFS general substrate transporter like domains"/>
    <property type="match status" value="1"/>
</dbReference>
<evidence type="ECO:0000256" key="2">
    <source>
        <dbReference type="ARBA" id="ARBA00010992"/>
    </source>
</evidence>
<accession>A0ABR4PU53</accession>
<dbReference type="Proteomes" id="UP001629113">
    <property type="component" value="Unassembled WGS sequence"/>
</dbReference>
<feature type="transmembrane region" description="Helical" evidence="7">
    <location>
        <begin position="423"/>
        <end position="446"/>
    </location>
</feature>
<dbReference type="InterPro" id="IPR020846">
    <property type="entry name" value="MFS_dom"/>
</dbReference>
<dbReference type="EMBL" id="JBFCZG010000001">
    <property type="protein sequence ID" value="KAL3426770.1"/>
    <property type="molecule type" value="Genomic_DNA"/>
</dbReference>
<keyword evidence="6 7" id="KW-0472">Membrane</keyword>
<proteinExistence type="inferred from homology"/>
<name>A0ABR4PU53_9HELO</name>
<keyword evidence="3" id="KW-0813">Transport</keyword>
<feature type="transmembrane region" description="Helical" evidence="7">
    <location>
        <begin position="108"/>
        <end position="126"/>
    </location>
</feature>
<dbReference type="PRINTS" id="PR00171">
    <property type="entry name" value="SUGRTRNSPORT"/>
</dbReference>
<reference evidence="9 10" key="1">
    <citation type="submission" date="2024-06" db="EMBL/GenBank/DDBJ databases">
        <title>Complete genome of Phlyctema vagabunda strain 19-DSS-EL-015.</title>
        <authorList>
            <person name="Fiorenzani C."/>
        </authorList>
    </citation>
    <scope>NUCLEOTIDE SEQUENCE [LARGE SCALE GENOMIC DNA]</scope>
    <source>
        <strain evidence="9 10">19-DSS-EL-015</strain>
    </source>
</reference>
<dbReference type="PANTHER" id="PTHR48022:SF6">
    <property type="entry name" value="MSTA PROTEIN-RELATED"/>
    <property type="match status" value="1"/>
</dbReference>
<evidence type="ECO:0000256" key="7">
    <source>
        <dbReference type="SAM" id="Phobius"/>
    </source>
</evidence>
<dbReference type="CDD" id="cd17356">
    <property type="entry name" value="MFS_HXT"/>
    <property type="match status" value="1"/>
</dbReference>
<feature type="transmembrane region" description="Helical" evidence="7">
    <location>
        <begin position="18"/>
        <end position="39"/>
    </location>
</feature>
<feature type="transmembrane region" description="Helical" evidence="7">
    <location>
        <begin position="458"/>
        <end position="476"/>
    </location>
</feature>
<protein>
    <recommendedName>
        <fullName evidence="8">Major facilitator superfamily (MFS) profile domain-containing protein</fullName>
    </recommendedName>
</protein>
<keyword evidence="10" id="KW-1185">Reference proteome</keyword>
<evidence type="ECO:0000256" key="4">
    <source>
        <dbReference type="ARBA" id="ARBA00022692"/>
    </source>
</evidence>
<dbReference type="InterPro" id="IPR005829">
    <property type="entry name" value="Sugar_transporter_CS"/>
</dbReference>
<evidence type="ECO:0000256" key="1">
    <source>
        <dbReference type="ARBA" id="ARBA00004141"/>
    </source>
</evidence>
<sequence>MATVGDVSRVESPVTLKAYALTAFAAFGGILFGYDSGYISGVLGMNYFKYQFGNVVSADYDKTSFFFEGSYYMYQTWEKSLITSILSAGTFFGALISAPFADWLGRRSTIILGCIIFTVGVILQTASTSVDLLVVGRVIAGMGVGFVSAVIILYMSEIAPKGVRGMLVAGYSFAVTVGLLLASCVGYATQNRMDTGSYRIPIAIQFLWALILGAGLACLPESPRWYVKGGKLDKAASALSRLRGQPQDSAYIQDELNELIANYEYEANNMNSGWADCFKGGWSPSGNLRRVIVGMAMQMMQQLTGVNFIFYYGTTFFQQAGVPQTPFVIGIITTVVNVGSTPLSFWTIERFGRRALLIYGALGMLTCEFIVAIVGTAAPDSAAAGYVLVVFVCFYIACFASTWGPASWVIIGEIFPLPIRAKGVAMATASNWMWNFILGYITPYMVDQNEGNLGAKVFFVWGATCTACALFAYFMIPETKGLSLEQVSKMMEECSPRQSARWVPHSTYAAEMGMEKHAVVPSEGVEHAELKLAGEIISRHVSPSVLAIRGVAIGIDPALETQRVHLFAAIEPRQDVGELEQVLGGALRHVALRIEGAAEERDGDVAHLAHQVVPVRLEVHAVDAVQDVEELAAEVLALPPQHRHVRGRDGVVAPRLALPDRVDLVGEDAL</sequence>
<evidence type="ECO:0000259" key="8">
    <source>
        <dbReference type="PROSITE" id="PS50850"/>
    </source>
</evidence>
<feature type="transmembrane region" description="Helical" evidence="7">
    <location>
        <begin position="200"/>
        <end position="219"/>
    </location>
</feature>
<feature type="transmembrane region" description="Helical" evidence="7">
    <location>
        <begin position="355"/>
        <end position="378"/>
    </location>
</feature>
<dbReference type="NCBIfam" id="TIGR00879">
    <property type="entry name" value="SP"/>
    <property type="match status" value="1"/>
</dbReference>
<keyword evidence="4 7" id="KW-0812">Transmembrane</keyword>
<dbReference type="Pfam" id="PF00083">
    <property type="entry name" value="Sugar_tr"/>
    <property type="match status" value="1"/>
</dbReference>
<organism evidence="9 10">
    <name type="scientific">Phlyctema vagabunda</name>
    <dbReference type="NCBI Taxonomy" id="108571"/>
    <lineage>
        <taxon>Eukaryota</taxon>
        <taxon>Fungi</taxon>
        <taxon>Dikarya</taxon>
        <taxon>Ascomycota</taxon>
        <taxon>Pezizomycotina</taxon>
        <taxon>Leotiomycetes</taxon>
        <taxon>Helotiales</taxon>
        <taxon>Dermateaceae</taxon>
        <taxon>Phlyctema</taxon>
    </lineage>
</organism>
<evidence type="ECO:0000256" key="3">
    <source>
        <dbReference type="ARBA" id="ARBA00022448"/>
    </source>
</evidence>
<feature type="transmembrane region" description="Helical" evidence="7">
    <location>
        <begin position="132"/>
        <end position="154"/>
    </location>
</feature>
<dbReference type="SUPFAM" id="SSF103473">
    <property type="entry name" value="MFS general substrate transporter"/>
    <property type="match status" value="1"/>
</dbReference>
<feature type="transmembrane region" description="Helical" evidence="7">
    <location>
        <begin position="384"/>
        <end position="411"/>
    </location>
</feature>
<dbReference type="InterPro" id="IPR005828">
    <property type="entry name" value="MFS_sugar_transport-like"/>
</dbReference>
<comment type="caution">
    <text evidence="9">The sequence shown here is derived from an EMBL/GenBank/DDBJ whole genome shotgun (WGS) entry which is preliminary data.</text>
</comment>
<evidence type="ECO:0000313" key="10">
    <source>
        <dbReference type="Proteomes" id="UP001629113"/>
    </source>
</evidence>
<dbReference type="InterPro" id="IPR036259">
    <property type="entry name" value="MFS_trans_sf"/>
</dbReference>
<evidence type="ECO:0000256" key="6">
    <source>
        <dbReference type="ARBA" id="ARBA00023136"/>
    </source>
</evidence>
<feature type="transmembrane region" description="Helical" evidence="7">
    <location>
        <begin position="166"/>
        <end position="188"/>
    </location>
</feature>
<feature type="domain" description="Major facilitator superfamily (MFS) profile" evidence="8">
    <location>
        <begin position="21"/>
        <end position="480"/>
    </location>
</feature>
<feature type="transmembrane region" description="Helical" evidence="7">
    <location>
        <begin position="81"/>
        <end position="101"/>
    </location>
</feature>
<feature type="transmembrane region" description="Helical" evidence="7">
    <location>
        <begin position="325"/>
        <end position="348"/>
    </location>
</feature>
<keyword evidence="5 7" id="KW-1133">Transmembrane helix</keyword>
<gene>
    <name evidence="9" type="ORF">PVAG01_00279</name>
</gene>
<comment type="similarity">
    <text evidence="2">Belongs to the major facilitator superfamily. Sugar transporter (TC 2.A.1.1) family.</text>
</comment>
<dbReference type="InterPro" id="IPR003663">
    <property type="entry name" value="Sugar/inositol_transpt"/>
</dbReference>
<evidence type="ECO:0000256" key="5">
    <source>
        <dbReference type="ARBA" id="ARBA00022989"/>
    </source>
</evidence>
<dbReference type="InterPro" id="IPR050360">
    <property type="entry name" value="MFS_Sugar_Transporters"/>
</dbReference>
<evidence type="ECO:0000313" key="9">
    <source>
        <dbReference type="EMBL" id="KAL3426770.1"/>
    </source>
</evidence>
<dbReference type="PANTHER" id="PTHR48022">
    <property type="entry name" value="PLASTIDIC GLUCOSE TRANSPORTER 4"/>
    <property type="match status" value="1"/>
</dbReference>
<dbReference type="PROSITE" id="PS50850">
    <property type="entry name" value="MFS"/>
    <property type="match status" value="1"/>
</dbReference>
<comment type="subcellular location">
    <subcellularLocation>
        <location evidence="1">Membrane</location>
        <topology evidence="1">Multi-pass membrane protein</topology>
    </subcellularLocation>
</comment>